<dbReference type="GO" id="GO:0008460">
    <property type="term" value="F:dTDP-glucose 4,6-dehydratase activity"/>
    <property type="evidence" value="ECO:0007669"/>
    <property type="project" value="UniProtKB-EC"/>
</dbReference>
<dbReference type="Gene3D" id="3.40.50.720">
    <property type="entry name" value="NAD(P)-binding Rossmann-like Domain"/>
    <property type="match status" value="1"/>
</dbReference>
<dbReference type="Proteomes" id="UP000094828">
    <property type="component" value="Unassembled WGS sequence"/>
</dbReference>
<evidence type="ECO:0000313" key="10">
    <source>
        <dbReference type="Proteomes" id="UP000094828"/>
    </source>
</evidence>
<keyword evidence="6 7" id="KW-0456">Lyase</keyword>
<comment type="cofactor">
    <cofactor evidence="2 7">
        <name>NAD(+)</name>
        <dbReference type="ChEBI" id="CHEBI:57540"/>
    </cofactor>
</comment>
<comment type="catalytic activity">
    <reaction evidence="1 7">
        <text>dTDP-alpha-D-glucose = dTDP-4-dehydro-6-deoxy-alpha-D-glucose + H2O</text>
        <dbReference type="Rhea" id="RHEA:17221"/>
        <dbReference type="ChEBI" id="CHEBI:15377"/>
        <dbReference type="ChEBI" id="CHEBI:57477"/>
        <dbReference type="ChEBI" id="CHEBI:57649"/>
        <dbReference type="EC" id="4.2.1.46"/>
    </reaction>
</comment>
<accession>A0A1C3E9Z3</accession>
<evidence type="ECO:0000259" key="8">
    <source>
        <dbReference type="Pfam" id="PF16363"/>
    </source>
</evidence>
<feature type="domain" description="NAD(P)-binding" evidence="8">
    <location>
        <begin position="7"/>
        <end position="325"/>
    </location>
</feature>
<evidence type="ECO:0000256" key="2">
    <source>
        <dbReference type="ARBA" id="ARBA00001911"/>
    </source>
</evidence>
<gene>
    <name evidence="9" type="ORF">A6X21_06865</name>
</gene>
<dbReference type="RefSeq" id="WP_068849019.1">
    <property type="nucleotide sequence ID" value="NZ_LYDR01000116.1"/>
</dbReference>
<dbReference type="InterPro" id="IPR016040">
    <property type="entry name" value="NAD(P)-bd_dom"/>
</dbReference>
<dbReference type="EMBL" id="LYDR01000116">
    <property type="protein sequence ID" value="ODA30053.1"/>
    <property type="molecule type" value="Genomic_DNA"/>
</dbReference>
<dbReference type="InterPro" id="IPR036291">
    <property type="entry name" value="NAD(P)-bd_dom_sf"/>
</dbReference>
<comment type="caution">
    <text evidence="9">The sequence shown here is derived from an EMBL/GenBank/DDBJ whole genome shotgun (WGS) entry which is preliminary data.</text>
</comment>
<dbReference type="EC" id="4.2.1.46" evidence="4 7"/>
<dbReference type="NCBIfam" id="TIGR01181">
    <property type="entry name" value="dTDP_gluc_dehyt"/>
    <property type="match status" value="1"/>
</dbReference>
<evidence type="ECO:0000256" key="1">
    <source>
        <dbReference type="ARBA" id="ARBA00001539"/>
    </source>
</evidence>
<dbReference type="CDD" id="cd05246">
    <property type="entry name" value="dTDP_GD_SDR_e"/>
    <property type="match status" value="1"/>
</dbReference>
<organism evidence="9 10">
    <name type="scientific">Planctopirus hydrillae</name>
    <dbReference type="NCBI Taxonomy" id="1841610"/>
    <lineage>
        <taxon>Bacteria</taxon>
        <taxon>Pseudomonadati</taxon>
        <taxon>Planctomycetota</taxon>
        <taxon>Planctomycetia</taxon>
        <taxon>Planctomycetales</taxon>
        <taxon>Planctomycetaceae</taxon>
        <taxon>Planctopirus</taxon>
    </lineage>
</organism>
<dbReference type="AlphaFoldDB" id="A0A1C3E9Z3"/>
<dbReference type="SUPFAM" id="SSF51735">
    <property type="entry name" value="NAD(P)-binding Rossmann-fold domains"/>
    <property type="match status" value="1"/>
</dbReference>
<evidence type="ECO:0000256" key="5">
    <source>
        <dbReference type="ARBA" id="ARBA00023027"/>
    </source>
</evidence>
<protein>
    <recommendedName>
        <fullName evidence="4 7">dTDP-glucose 4,6-dehydratase</fullName>
        <ecNumber evidence="4 7">4.2.1.46</ecNumber>
    </recommendedName>
</protein>
<evidence type="ECO:0000313" key="9">
    <source>
        <dbReference type="EMBL" id="ODA30053.1"/>
    </source>
</evidence>
<dbReference type="STRING" id="1841610.A6X21_06865"/>
<dbReference type="Gene3D" id="3.90.25.10">
    <property type="entry name" value="UDP-galactose 4-epimerase, domain 1"/>
    <property type="match status" value="1"/>
</dbReference>
<dbReference type="PANTHER" id="PTHR43000">
    <property type="entry name" value="DTDP-D-GLUCOSE 4,6-DEHYDRATASE-RELATED"/>
    <property type="match status" value="1"/>
</dbReference>
<comment type="similarity">
    <text evidence="3 7">Belongs to the NAD(P)-dependent epimerase/dehydratase family. dTDP-glucose dehydratase subfamily.</text>
</comment>
<proteinExistence type="inferred from homology"/>
<name>A0A1C3E9Z3_9PLAN</name>
<evidence type="ECO:0000256" key="4">
    <source>
        <dbReference type="ARBA" id="ARBA00011990"/>
    </source>
</evidence>
<dbReference type="Pfam" id="PF16363">
    <property type="entry name" value="GDP_Man_Dehyd"/>
    <property type="match status" value="1"/>
</dbReference>
<evidence type="ECO:0000256" key="3">
    <source>
        <dbReference type="ARBA" id="ARBA00008178"/>
    </source>
</evidence>
<sequence length="342" mass="38034">MLTMHVLVTGGCGFIGSALVRHLVRNTDWTVVNVDCLTYAGHLESLEEVATHPRHLLIQKHIADREAMDAAFAEYQPAAVMHLAAESHVDRSLTGPAEFINTNIVGTYTLLEAARTHYGKLAASDKAKFRFLHVSTDEVFGALGATGQFTEETRYDPHSPYSASKASADHLARAWNHSYGLPVLVTNCSNNYGPFQFPEKLIPVVIRKALAEEPIPVYARGENVRDWLHVQDHVSALLRVLETGVIGETYAIGGRAEVRNIDLVHVICKVLDELRPRPQGGTHADLITFVSDRPGHDFRYAIDCSKIERELGWKQSVTFEQGMRATVEWYLGNQAWVNAVLK</sequence>
<dbReference type="GO" id="GO:0009225">
    <property type="term" value="P:nucleotide-sugar metabolic process"/>
    <property type="evidence" value="ECO:0007669"/>
    <property type="project" value="InterPro"/>
</dbReference>
<dbReference type="OrthoDB" id="258549at2"/>
<keyword evidence="5" id="KW-0520">NAD</keyword>
<keyword evidence="10" id="KW-1185">Reference proteome</keyword>
<dbReference type="InterPro" id="IPR005888">
    <property type="entry name" value="dTDP_Gluc_deHydtase"/>
</dbReference>
<reference evidence="9 10" key="1">
    <citation type="submission" date="2016-05" db="EMBL/GenBank/DDBJ databases">
        <title>Genomic and physiological characterization of Planctopirus sp. isolated from fresh water lake.</title>
        <authorList>
            <person name="Subhash Y."/>
            <person name="Ramana C."/>
        </authorList>
    </citation>
    <scope>NUCLEOTIDE SEQUENCE [LARGE SCALE GENOMIC DNA]</scope>
    <source>
        <strain evidence="9 10">JC280</strain>
    </source>
</reference>
<evidence type="ECO:0000256" key="6">
    <source>
        <dbReference type="ARBA" id="ARBA00023239"/>
    </source>
</evidence>
<evidence type="ECO:0000256" key="7">
    <source>
        <dbReference type="RuleBase" id="RU004473"/>
    </source>
</evidence>